<dbReference type="EMBL" id="BDIP01004457">
    <property type="protein sequence ID" value="GIQ88859.1"/>
    <property type="molecule type" value="Genomic_DNA"/>
</dbReference>
<gene>
    <name evidence="1" type="ORF">KIPB_011202</name>
</gene>
<name>A0A9K3GM45_9EUKA</name>
<dbReference type="Proteomes" id="UP000265618">
    <property type="component" value="Unassembled WGS sequence"/>
</dbReference>
<organism evidence="1 2">
    <name type="scientific">Kipferlia bialata</name>
    <dbReference type="NCBI Taxonomy" id="797122"/>
    <lineage>
        <taxon>Eukaryota</taxon>
        <taxon>Metamonada</taxon>
        <taxon>Carpediemonas-like organisms</taxon>
        <taxon>Kipferlia</taxon>
    </lineage>
</organism>
<comment type="caution">
    <text evidence="1">The sequence shown here is derived from an EMBL/GenBank/DDBJ whole genome shotgun (WGS) entry which is preliminary data.</text>
</comment>
<keyword evidence="2" id="KW-1185">Reference proteome</keyword>
<evidence type="ECO:0000313" key="2">
    <source>
        <dbReference type="Proteomes" id="UP000265618"/>
    </source>
</evidence>
<protein>
    <submittedName>
        <fullName evidence="1">Uncharacterized protein</fullName>
    </submittedName>
</protein>
<accession>A0A9K3GM45</accession>
<dbReference type="AlphaFoldDB" id="A0A9K3GM45"/>
<reference evidence="1 2" key="1">
    <citation type="journal article" date="2018" name="PLoS ONE">
        <title>The draft genome of Kipferlia bialata reveals reductive genome evolution in fornicate parasites.</title>
        <authorList>
            <person name="Tanifuji G."/>
            <person name="Takabayashi S."/>
            <person name="Kume K."/>
            <person name="Takagi M."/>
            <person name="Nakayama T."/>
            <person name="Kamikawa R."/>
            <person name="Inagaki Y."/>
            <person name="Hashimoto T."/>
        </authorList>
    </citation>
    <scope>NUCLEOTIDE SEQUENCE [LARGE SCALE GENOMIC DNA]</scope>
    <source>
        <strain evidence="1">NY0173</strain>
    </source>
</reference>
<sequence>MTKTVAISAAKLYRDNRVLSETLRDELKYSAMLRLEGQQLKKENYIMRKRVQAAFIERCKLIHALAEKTGLSASAIESTMAHKMHMQSGLMTMARAVRGNVARTED</sequence>
<proteinExistence type="predicted"/>
<evidence type="ECO:0000313" key="1">
    <source>
        <dbReference type="EMBL" id="GIQ88859.1"/>
    </source>
</evidence>